<dbReference type="AlphaFoldDB" id="A0A0D2AFB0"/>
<organism evidence="2 3">
    <name type="scientific">Verruconis gallopava</name>
    <dbReference type="NCBI Taxonomy" id="253628"/>
    <lineage>
        <taxon>Eukaryota</taxon>
        <taxon>Fungi</taxon>
        <taxon>Dikarya</taxon>
        <taxon>Ascomycota</taxon>
        <taxon>Pezizomycotina</taxon>
        <taxon>Dothideomycetes</taxon>
        <taxon>Pleosporomycetidae</taxon>
        <taxon>Venturiales</taxon>
        <taxon>Sympoventuriaceae</taxon>
        <taxon>Verruconis</taxon>
    </lineage>
</organism>
<evidence type="ECO:0000256" key="1">
    <source>
        <dbReference type="SAM" id="Phobius"/>
    </source>
</evidence>
<feature type="transmembrane region" description="Helical" evidence="1">
    <location>
        <begin position="147"/>
        <end position="167"/>
    </location>
</feature>
<proteinExistence type="predicted"/>
<dbReference type="Proteomes" id="UP000053259">
    <property type="component" value="Unassembled WGS sequence"/>
</dbReference>
<accession>A0A0D2AFB0</accession>
<reference evidence="2 3" key="1">
    <citation type="submission" date="2015-01" db="EMBL/GenBank/DDBJ databases">
        <title>The Genome Sequence of Ochroconis gallopava CBS43764.</title>
        <authorList>
            <consortium name="The Broad Institute Genomics Platform"/>
            <person name="Cuomo C."/>
            <person name="de Hoog S."/>
            <person name="Gorbushina A."/>
            <person name="Stielow B."/>
            <person name="Teixiera M."/>
            <person name="Abouelleil A."/>
            <person name="Chapman S.B."/>
            <person name="Priest M."/>
            <person name="Young S.K."/>
            <person name="Wortman J."/>
            <person name="Nusbaum C."/>
            <person name="Birren B."/>
        </authorList>
    </citation>
    <scope>NUCLEOTIDE SEQUENCE [LARGE SCALE GENOMIC DNA]</scope>
    <source>
        <strain evidence="2 3">CBS 43764</strain>
    </source>
</reference>
<evidence type="ECO:0000313" key="3">
    <source>
        <dbReference type="Proteomes" id="UP000053259"/>
    </source>
</evidence>
<dbReference type="GeneID" id="27311689"/>
<dbReference type="HOGENOM" id="CLU_099932_1_0_1"/>
<dbReference type="VEuPathDB" id="FungiDB:PV09_03716"/>
<keyword evidence="1" id="KW-0812">Transmembrane</keyword>
<dbReference type="InParanoid" id="A0A0D2AFB0"/>
<gene>
    <name evidence="2" type="ORF">PV09_03716</name>
</gene>
<dbReference type="EMBL" id="KN847538">
    <property type="protein sequence ID" value="KIW05165.1"/>
    <property type="molecule type" value="Genomic_DNA"/>
</dbReference>
<dbReference type="RefSeq" id="XP_016215034.1">
    <property type="nucleotide sequence ID" value="XM_016356945.1"/>
</dbReference>
<dbReference type="OrthoDB" id="3358048at2759"/>
<keyword evidence="1" id="KW-1133">Transmembrane helix</keyword>
<keyword evidence="1" id="KW-0472">Membrane</keyword>
<feature type="transmembrane region" description="Helical" evidence="1">
    <location>
        <begin position="50"/>
        <end position="66"/>
    </location>
</feature>
<feature type="transmembrane region" description="Helical" evidence="1">
    <location>
        <begin position="72"/>
        <end position="91"/>
    </location>
</feature>
<sequence>MATTRLRRTFAYPDSDSNSDQDVLDEHEQEELIRRIVDADAQKTENYKKSFLVLPLLSIVPYLPSLTRSTLLTHLLAITSLLSSAYALWILPSKADASRSTKLPLGRHAGVEDGPLKKYIDNLNAGTCVLLALQALRAKRSGLIDEVWLAVLPTFVFLLLFLVRSQLHPVDVKALENLKYGYKGA</sequence>
<keyword evidence="3" id="KW-1185">Reference proteome</keyword>
<evidence type="ECO:0000313" key="2">
    <source>
        <dbReference type="EMBL" id="KIW05165.1"/>
    </source>
</evidence>
<protein>
    <submittedName>
        <fullName evidence="2">Uncharacterized protein</fullName>
    </submittedName>
</protein>
<name>A0A0D2AFB0_9PEZI</name>